<comment type="caution">
    <text evidence="1">The sequence shown here is derived from an EMBL/GenBank/DDBJ whole genome shotgun (WGS) entry which is preliminary data.</text>
</comment>
<organism evidence="1 2">
    <name type="scientific">Candidatus Buchananbacteria bacterium RIFCSPLOWO2_01_FULL_39_33</name>
    <dbReference type="NCBI Taxonomy" id="1797543"/>
    <lineage>
        <taxon>Bacteria</taxon>
        <taxon>Candidatus Buchananiibacteriota</taxon>
    </lineage>
</organism>
<evidence type="ECO:0000313" key="2">
    <source>
        <dbReference type="Proteomes" id="UP000177376"/>
    </source>
</evidence>
<accession>A0A1G1YJY9</accession>
<dbReference type="Proteomes" id="UP000177376">
    <property type="component" value="Unassembled WGS sequence"/>
</dbReference>
<reference evidence="1 2" key="1">
    <citation type="journal article" date="2016" name="Nat. Commun.">
        <title>Thousands of microbial genomes shed light on interconnected biogeochemical processes in an aquifer system.</title>
        <authorList>
            <person name="Anantharaman K."/>
            <person name="Brown C.T."/>
            <person name="Hug L.A."/>
            <person name="Sharon I."/>
            <person name="Castelle C.J."/>
            <person name="Probst A.J."/>
            <person name="Thomas B.C."/>
            <person name="Singh A."/>
            <person name="Wilkins M.J."/>
            <person name="Karaoz U."/>
            <person name="Brodie E.L."/>
            <person name="Williams K.H."/>
            <person name="Hubbard S.S."/>
            <person name="Banfield J.F."/>
        </authorList>
    </citation>
    <scope>NUCLEOTIDE SEQUENCE [LARGE SCALE GENOMIC DNA]</scope>
</reference>
<dbReference type="AlphaFoldDB" id="A0A1G1YJY9"/>
<proteinExistence type="predicted"/>
<name>A0A1G1YJY9_9BACT</name>
<protein>
    <submittedName>
        <fullName evidence="1">Uncharacterized protein</fullName>
    </submittedName>
</protein>
<dbReference type="EMBL" id="MHIM01000013">
    <property type="protein sequence ID" value="OGY52653.1"/>
    <property type="molecule type" value="Genomic_DNA"/>
</dbReference>
<gene>
    <name evidence="1" type="ORF">A3A02_03980</name>
</gene>
<evidence type="ECO:0000313" key="1">
    <source>
        <dbReference type="EMBL" id="OGY52653.1"/>
    </source>
</evidence>
<sequence>MKKIIKKILNNLTHLMGKINGKYYFEDYVRVYPAGLTFNYFGKKRSLTKDDLNNFLNHCKFYRFSAQFVSKKRLRMLVVAVAMAVKF</sequence>